<dbReference type="Proteomes" id="UP000054995">
    <property type="component" value="Unassembled WGS sequence"/>
</dbReference>
<organism evidence="1 4">
    <name type="scientific">Trichinella pseudospiralis</name>
    <name type="common">Parasitic roundworm</name>
    <dbReference type="NCBI Taxonomy" id="6337"/>
    <lineage>
        <taxon>Eukaryota</taxon>
        <taxon>Metazoa</taxon>
        <taxon>Ecdysozoa</taxon>
        <taxon>Nematoda</taxon>
        <taxon>Enoplea</taxon>
        <taxon>Dorylaimia</taxon>
        <taxon>Trichinellida</taxon>
        <taxon>Trichinellidae</taxon>
        <taxon>Trichinella</taxon>
    </lineage>
</organism>
<dbReference type="EMBL" id="JYDV01000081">
    <property type="protein sequence ID" value="KRZ35996.1"/>
    <property type="molecule type" value="Genomic_DNA"/>
</dbReference>
<keyword evidence="4" id="KW-1185">Reference proteome</keyword>
<dbReference type="AlphaFoldDB" id="A0A0V1FTL8"/>
<protein>
    <submittedName>
        <fullName evidence="1">Uncharacterized protein</fullName>
    </submittedName>
</protein>
<sequence>MSSNFFTGFFGQYLSKTIIVQTNGQAECIILVTRCTRAQKKVVVIRICVEIIVQLNTYVPKSLNYNRLTDLRRFEYELTGRGVRPSAVLLGSLVNE</sequence>
<name>A0A0V1FTL8_TRIPS</name>
<proteinExistence type="predicted"/>
<dbReference type="EMBL" id="JYDT01000032">
    <property type="protein sequence ID" value="KRY89373.1"/>
    <property type="molecule type" value="Genomic_DNA"/>
</dbReference>
<evidence type="ECO:0000313" key="4">
    <source>
        <dbReference type="Proteomes" id="UP000054995"/>
    </source>
</evidence>
<evidence type="ECO:0000313" key="2">
    <source>
        <dbReference type="EMBL" id="KRZ35996.1"/>
    </source>
</evidence>
<evidence type="ECO:0000313" key="3">
    <source>
        <dbReference type="Proteomes" id="UP000054826"/>
    </source>
</evidence>
<dbReference type="Proteomes" id="UP000054826">
    <property type="component" value="Unassembled WGS sequence"/>
</dbReference>
<accession>A0A0V1FTL8</accession>
<gene>
    <name evidence="2" type="ORF">T4C_7468</name>
    <name evidence="1" type="ORF">T4D_2497</name>
</gene>
<evidence type="ECO:0000313" key="1">
    <source>
        <dbReference type="EMBL" id="KRY89373.1"/>
    </source>
</evidence>
<reference evidence="3 4" key="1">
    <citation type="submission" date="2015-01" db="EMBL/GenBank/DDBJ databases">
        <title>Evolution of Trichinella species and genotypes.</title>
        <authorList>
            <person name="Korhonen P.K."/>
            <person name="Edoardo P."/>
            <person name="Giuseppe L.R."/>
            <person name="Gasser R.B."/>
        </authorList>
    </citation>
    <scope>NUCLEOTIDE SEQUENCE [LARGE SCALE GENOMIC DNA]</scope>
    <source>
        <strain evidence="2">ISS176</strain>
        <strain evidence="1">ISS470</strain>
    </source>
</reference>
<comment type="caution">
    <text evidence="1">The sequence shown here is derived from an EMBL/GenBank/DDBJ whole genome shotgun (WGS) entry which is preliminary data.</text>
</comment>